<proteinExistence type="predicted"/>
<sequence>MKPFITLLCAAVCFSSISFAKSKKNTAGIWQSTSIRIDGNNDDWPLSYPWYSSQGALAYSVSNDDSSLYVTVKSGSWSQIRMLNAGFSLKIDTSGKRNPATAIHFPVTPKAQPDTVWRIVPPSEDQLVLREDVMLEGFKDCNGMTFIKEKNSCGIEIALGFDAYHELVWEARIPFSAFYKNHLAPADAGKKIMLCLELNSMKMALHPDGEIPPLPPGGGEMGEMPPGGGPDGGGGMGFPPPDMNLRAQFPIKIWQPITLAFKE</sequence>
<evidence type="ECO:0000256" key="2">
    <source>
        <dbReference type="SAM" id="SignalP"/>
    </source>
</evidence>
<feature type="signal peptide" evidence="2">
    <location>
        <begin position="1"/>
        <end position="20"/>
    </location>
</feature>
<comment type="caution">
    <text evidence="3">The sequence shown here is derived from an EMBL/GenBank/DDBJ whole genome shotgun (WGS) entry which is preliminary data.</text>
</comment>
<feature type="compositionally biased region" description="Gly residues" evidence="1">
    <location>
        <begin position="217"/>
        <end position="237"/>
    </location>
</feature>
<dbReference type="RefSeq" id="WP_110996928.1">
    <property type="nucleotide sequence ID" value="NZ_QKTW01000002.1"/>
</dbReference>
<dbReference type="Proteomes" id="UP000248745">
    <property type="component" value="Unassembled WGS sequence"/>
</dbReference>
<keyword evidence="2" id="KW-0732">Signal</keyword>
<accession>A0A2W2AMG3</accession>
<organism evidence="3 4">
    <name type="scientific">Taibaiella soli</name>
    <dbReference type="NCBI Taxonomy" id="1649169"/>
    <lineage>
        <taxon>Bacteria</taxon>
        <taxon>Pseudomonadati</taxon>
        <taxon>Bacteroidota</taxon>
        <taxon>Chitinophagia</taxon>
        <taxon>Chitinophagales</taxon>
        <taxon>Chitinophagaceae</taxon>
        <taxon>Taibaiella</taxon>
    </lineage>
</organism>
<name>A0A2W2AMG3_9BACT</name>
<evidence type="ECO:0000313" key="3">
    <source>
        <dbReference type="EMBL" id="PZF74722.1"/>
    </source>
</evidence>
<keyword evidence="4" id="KW-1185">Reference proteome</keyword>
<evidence type="ECO:0000313" key="4">
    <source>
        <dbReference type="Proteomes" id="UP000248745"/>
    </source>
</evidence>
<feature type="chain" id="PRO_5016067241" evidence="2">
    <location>
        <begin position="21"/>
        <end position="263"/>
    </location>
</feature>
<dbReference type="AlphaFoldDB" id="A0A2W2AMG3"/>
<dbReference type="EMBL" id="QKTW01000002">
    <property type="protein sequence ID" value="PZF74722.1"/>
    <property type="molecule type" value="Genomic_DNA"/>
</dbReference>
<feature type="region of interest" description="Disordered" evidence="1">
    <location>
        <begin position="211"/>
        <end position="237"/>
    </location>
</feature>
<protein>
    <submittedName>
        <fullName evidence="3">Uncharacterized protein</fullName>
    </submittedName>
</protein>
<dbReference type="OrthoDB" id="1523672at2"/>
<evidence type="ECO:0000256" key="1">
    <source>
        <dbReference type="SAM" id="MobiDB-lite"/>
    </source>
</evidence>
<gene>
    <name evidence="3" type="ORF">DN068_00550</name>
</gene>
<reference evidence="3 4" key="1">
    <citation type="submission" date="2018-06" db="EMBL/GenBank/DDBJ databases">
        <title>Mucibacter soli gen. nov., sp. nov., a new member of the family Chitinophagaceae producing mucin.</title>
        <authorList>
            <person name="Kim M.-K."/>
            <person name="Park S."/>
            <person name="Kim T.-S."/>
            <person name="Joung Y."/>
            <person name="Han J.-H."/>
            <person name="Kim S.B."/>
        </authorList>
    </citation>
    <scope>NUCLEOTIDE SEQUENCE [LARGE SCALE GENOMIC DNA]</scope>
    <source>
        <strain evidence="3 4">R1-15</strain>
    </source>
</reference>